<protein>
    <submittedName>
        <fullName evidence="2">Uncharacterized protein</fullName>
    </submittedName>
</protein>
<reference evidence="2" key="1">
    <citation type="submission" date="2018-05" db="EMBL/GenBank/DDBJ databases">
        <authorList>
            <person name="Lanie J.A."/>
            <person name="Ng W.-L."/>
            <person name="Kazmierczak K.M."/>
            <person name="Andrzejewski T.M."/>
            <person name="Davidsen T.M."/>
            <person name="Wayne K.J."/>
            <person name="Tettelin H."/>
            <person name="Glass J.I."/>
            <person name="Rusch D."/>
            <person name="Podicherti R."/>
            <person name="Tsui H.-C.T."/>
            <person name="Winkler M.E."/>
        </authorList>
    </citation>
    <scope>NUCLEOTIDE SEQUENCE</scope>
</reference>
<keyword evidence="1" id="KW-0812">Transmembrane</keyword>
<name>A0A382WY17_9ZZZZ</name>
<keyword evidence="1" id="KW-0472">Membrane</keyword>
<proteinExistence type="predicted"/>
<keyword evidence="1" id="KW-1133">Transmembrane helix</keyword>
<dbReference type="EMBL" id="UINC01163349">
    <property type="protein sequence ID" value="SVD63613.1"/>
    <property type="molecule type" value="Genomic_DNA"/>
</dbReference>
<feature type="transmembrane region" description="Helical" evidence="1">
    <location>
        <begin position="64"/>
        <end position="81"/>
    </location>
</feature>
<evidence type="ECO:0000313" key="2">
    <source>
        <dbReference type="EMBL" id="SVD63613.1"/>
    </source>
</evidence>
<dbReference type="AlphaFoldDB" id="A0A382WY17"/>
<evidence type="ECO:0000256" key="1">
    <source>
        <dbReference type="SAM" id="Phobius"/>
    </source>
</evidence>
<gene>
    <name evidence="2" type="ORF">METZ01_LOCUS416467</name>
</gene>
<sequence>MEDNDYIKEYEKERKEREEERFKKRYGQSYEEEFKERRDWYLFKNKLFKSIGLKSGVRSRPSPFGLTIIVLICFLIIYSLIKLFF</sequence>
<organism evidence="2">
    <name type="scientific">marine metagenome</name>
    <dbReference type="NCBI Taxonomy" id="408172"/>
    <lineage>
        <taxon>unclassified sequences</taxon>
        <taxon>metagenomes</taxon>
        <taxon>ecological metagenomes</taxon>
    </lineage>
</organism>
<accession>A0A382WY17</accession>